<accession>A0A6A7CA55</accession>
<protein>
    <submittedName>
        <fullName evidence="1">Uncharacterized protein</fullName>
    </submittedName>
</protein>
<organism evidence="1 2">
    <name type="scientific">Piedraia hortae CBS 480.64</name>
    <dbReference type="NCBI Taxonomy" id="1314780"/>
    <lineage>
        <taxon>Eukaryota</taxon>
        <taxon>Fungi</taxon>
        <taxon>Dikarya</taxon>
        <taxon>Ascomycota</taxon>
        <taxon>Pezizomycotina</taxon>
        <taxon>Dothideomycetes</taxon>
        <taxon>Dothideomycetidae</taxon>
        <taxon>Capnodiales</taxon>
        <taxon>Piedraiaceae</taxon>
        <taxon>Piedraia</taxon>
    </lineage>
</organism>
<sequence length="175" mass="19256">MTKEHSVHGWIKKSKLAIRSYLHPEPSDAVPDTAQPSTHVVPQTVQPSLKDAKDLGQLRDLVLEKLNEAERRVLLSKLDSDGDGTEDLEVIMENTKALSNNAKLKDNRALNLIKKFRSSLAWLHNYRDSGQALVSMQPMPAAGVWAGINALIVVSSNQLLLLNLSNVLFPDCGPS</sequence>
<dbReference type="AlphaFoldDB" id="A0A6A7CA55"/>
<evidence type="ECO:0000313" key="1">
    <source>
        <dbReference type="EMBL" id="KAF2863885.1"/>
    </source>
</evidence>
<proteinExistence type="predicted"/>
<evidence type="ECO:0000313" key="2">
    <source>
        <dbReference type="Proteomes" id="UP000799421"/>
    </source>
</evidence>
<name>A0A6A7CA55_9PEZI</name>
<keyword evidence="2" id="KW-1185">Reference proteome</keyword>
<reference evidence="1" key="1">
    <citation type="journal article" date="2020" name="Stud. Mycol.">
        <title>101 Dothideomycetes genomes: a test case for predicting lifestyles and emergence of pathogens.</title>
        <authorList>
            <person name="Haridas S."/>
            <person name="Albert R."/>
            <person name="Binder M."/>
            <person name="Bloem J."/>
            <person name="Labutti K."/>
            <person name="Salamov A."/>
            <person name="Andreopoulos B."/>
            <person name="Baker S."/>
            <person name="Barry K."/>
            <person name="Bills G."/>
            <person name="Bluhm B."/>
            <person name="Cannon C."/>
            <person name="Castanera R."/>
            <person name="Culley D."/>
            <person name="Daum C."/>
            <person name="Ezra D."/>
            <person name="Gonzalez J."/>
            <person name="Henrissat B."/>
            <person name="Kuo A."/>
            <person name="Liang C."/>
            <person name="Lipzen A."/>
            <person name="Lutzoni F."/>
            <person name="Magnuson J."/>
            <person name="Mondo S."/>
            <person name="Nolan M."/>
            <person name="Ohm R."/>
            <person name="Pangilinan J."/>
            <person name="Park H.-J."/>
            <person name="Ramirez L."/>
            <person name="Alfaro M."/>
            <person name="Sun H."/>
            <person name="Tritt A."/>
            <person name="Yoshinaga Y."/>
            <person name="Zwiers L.-H."/>
            <person name="Turgeon B."/>
            <person name="Goodwin S."/>
            <person name="Spatafora J."/>
            <person name="Crous P."/>
            <person name="Grigoriev I."/>
        </authorList>
    </citation>
    <scope>NUCLEOTIDE SEQUENCE</scope>
    <source>
        <strain evidence="1">CBS 480.64</strain>
    </source>
</reference>
<gene>
    <name evidence="1" type="ORF">K470DRAFT_254759</name>
</gene>
<dbReference type="EMBL" id="MU005959">
    <property type="protein sequence ID" value="KAF2863885.1"/>
    <property type="molecule type" value="Genomic_DNA"/>
</dbReference>
<dbReference type="Proteomes" id="UP000799421">
    <property type="component" value="Unassembled WGS sequence"/>
</dbReference>